<accession>A0A1W0WRK3</accession>
<dbReference type="PANTHER" id="PTHR24373:SF370">
    <property type="entry name" value="FISH-LIPS, ISOFORM E"/>
    <property type="match status" value="1"/>
</dbReference>
<keyword evidence="4" id="KW-0472">Membrane</keyword>
<dbReference type="SMART" id="SM00369">
    <property type="entry name" value="LRR_TYP"/>
    <property type="match status" value="10"/>
</dbReference>
<dbReference type="AlphaFoldDB" id="A0A1W0WRK3"/>
<keyword evidence="5" id="KW-0675">Receptor</keyword>
<proteinExistence type="predicted"/>
<gene>
    <name evidence="5" type="ORF">BV898_08130</name>
</gene>
<dbReference type="InterPro" id="IPR003591">
    <property type="entry name" value="Leu-rich_rpt_typical-subtyp"/>
</dbReference>
<keyword evidence="4" id="KW-0812">Transmembrane</keyword>
<dbReference type="EMBL" id="MTYJ01000056">
    <property type="protein sequence ID" value="OQV17838.1"/>
    <property type="molecule type" value="Genomic_DNA"/>
</dbReference>
<dbReference type="InterPro" id="IPR001611">
    <property type="entry name" value="Leu-rich_rpt"/>
</dbReference>
<dbReference type="OrthoDB" id="28057at2759"/>
<evidence type="ECO:0000256" key="1">
    <source>
        <dbReference type="ARBA" id="ARBA00022614"/>
    </source>
</evidence>
<keyword evidence="6" id="KW-1185">Reference proteome</keyword>
<evidence type="ECO:0000256" key="4">
    <source>
        <dbReference type="SAM" id="Phobius"/>
    </source>
</evidence>
<feature type="transmembrane region" description="Helical" evidence="4">
    <location>
        <begin position="663"/>
        <end position="687"/>
    </location>
</feature>
<dbReference type="SUPFAM" id="SSF52058">
    <property type="entry name" value="L domain-like"/>
    <property type="match status" value="2"/>
</dbReference>
<evidence type="ECO:0000256" key="2">
    <source>
        <dbReference type="ARBA" id="ARBA00022729"/>
    </source>
</evidence>
<dbReference type="InterPro" id="IPR032675">
    <property type="entry name" value="LRR_dom_sf"/>
</dbReference>
<dbReference type="PANTHER" id="PTHR24373">
    <property type="entry name" value="SLIT RELATED LEUCINE-RICH REPEAT NEURONAL PROTEIN"/>
    <property type="match status" value="1"/>
</dbReference>
<dbReference type="Pfam" id="PF00560">
    <property type="entry name" value="LRR_1"/>
    <property type="match status" value="1"/>
</dbReference>
<dbReference type="GO" id="GO:0031012">
    <property type="term" value="C:extracellular matrix"/>
    <property type="evidence" value="ECO:0007669"/>
    <property type="project" value="TreeGrafter"/>
</dbReference>
<keyword evidence="4" id="KW-1133">Transmembrane helix</keyword>
<protein>
    <submittedName>
        <fullName evidence="5">Leucine-rich repeat-containing G-protein coupled receptor 5</fullName>
    </submittedName>
</protein>
<reference evidence="6" key="1">
    <citation type="submission" date="2017-01" db="EMBL/GenBank/DDBJ databases">
        <title>Comparative genomics of anhydrobiosis in the tardigrade Hypsibius dujardini.</title>
        <authorList>
            <person name="Yoshida Y."/>
            <person name="Koutsovoulos G."/>
            <person name="Laetsch D."/>
            <person name="Stevens L."/>
            <person name="Kumar S."/>
            <person name="Horikawa D."/>
            <person name="Ishino K."/>
            <person name="Komine S."/>
            <person name="Tomita M."/>
            <person name="Blaxter M."/>
            <person name="Arakawa K."/>
        </authorList>
    </citation>
    <scope>NUCLEOTIDE SEQUENCE [LARGE SCALE GENOMIC DNA]</scope>
    <source>
        <strain evidence="6">Z151</strain>
    </source>
</reference>
<sequence>MELILRIGLVWSIYFLHAAVRTFSIRHQPDGVSEGLHEMPATSSVSFASTHSSANRTGTDGANIMHGPVAKSSSRMPEVSSCPEYCVCSQADADGALLSCNGEHVFPYPELSAFGNVSRLLLENFKKNDLRPADLAGLMATARELRLPRNGIATIRDSLFTGTKSLKRLDLSGNKLSLLTNLTFIGLGSGGLLYLDLSGNRIAAIDPGSFAYLRDLIQLDLNSNKLSQLPNDLFKGLLSLQYLNLEVNQIREIQPHALSHIPRLVHLNLAMNTQLSATSFGLVDFKDLLALQYCDLSHCGLQAVPSNLRSTIRDIRLTGNKLVNITKNSLEKYPALAVLVMDDCAIQHIAPDAFVKLTSLQRLWMNGNGLRGVPLNLPSSLKGLYLDDNNIKLLQGRDMAGLLDMEEIRLQGNQITTIESSTFRGMPHLATLDLRANRLGTLNTALFPPVNSISRLDLSLNPLRTVGRDFLQHLGALKQLEIIRTHAAATVDVPADFFSLLPQLTALDLGGSPALANRLLHEISASPNRSSVLPHLHTLSLRACELTFFETNLEDFFARVPKIKLAQNELACFRENRWLLRLIQHDQKRFYRAQDLKCSTPRHLQGRKVISVSVDTLNDTRVPIPSAALNHNSHFSPGGRQTKHITPSSPVVVVGVADTSRTWIITFIACLFTAAVVSLFFLVVLSCCDAKEARLKRASLCAKLSRFLRRKHDPFPEQMAASNRTLYRSQDDSIFMIGTSESSYPALSPYEELEQRTFRSQLEGIYENDCLSTISTLEIRV</sequence>
<evidence type="ECO:0000313" key="5">
    <source>
        <dbReference type="EMBL" id="OQV17838.1"/>
    </source>
</evidence>
<comment type="caution">
    <text evidence="5">The sequence shown here is derived from an EMBL/GenBank/DDBJ whole genome shotgun (WGS) entry which is preliminary data.</text>
</comment>
<evidence type="ECO:0000256" key="3">
    <source>
        <dbReference type="ARBA" id="ARBA00022737"/>
    </source>
</evidence>
<dbReference type="Proteomes" id="UP000192578">
    <property type="component" value="Unassembled WGS sequence"/>
</dbReference>
<keyword evidence="2" id="KW-0732">Signal</keyword>
<dbReference type="GO" id="GO:0005615">
    <property type="term" value="C:extracellular space"/>
    <property type="evidence" value="ECO:0007669"/>
    <property type="project" value="TreeGrafter"/>
</dbReference>
<dbReference type="Pfam" id="PF13855">
    <property type="entry name" value="LRR_8"/>
    <property type="match status" value="4"/>
</dbReference>
<dbReference type="PROSITE" id="PS51450">
    <property type="entry name" value="LRR"/>
    <property type="match status" value="3"/>
</dbReference>
<dbReference type="InterPro" id="IPR050328">
    <property type="entry name" value="Dev_Immune_Receptor"/>
</dbReference>
<keyword evidence="3" id="KW-0677">Repeat</keyword>
<organism evidence="5 6">
    <name type="scientific">Hypsibius exemplaris</name>
    <name type="common">Freshwater tardigrade</name>
    <dbReference type="NCBI Taxonomy" id="2072580"/>
    <lineage>
        <taxon>Eukaryota</taxon>
        <taxon>Metazoa</taxon>
        <taxon>Ecdysozoa</taxon>
        <taxon>Tardigrada</taxon>
        <taxon>Eutardigrada</taxon>
        <taxon>Parachela</taxon>
        <taxon>Hypsibioidea</taxon>
        <taxon>Hypsibiidae</taxon>
        <taxon>Hypsibius</taxon>
    </lineage>
</organism>
<keyword evidence="1" id="KW-0433">Leucine-rich repeat</keyword>
<dbReference type="Gene3D" id="3.80.10.10">
    <property type="entry name" value="Ribonuclease Inhibitor"/>
    <property type="match status" value="4"/>
</dbReference>
<evidence type="ECO:0000313" key="6">
    <source>
        <dbReference type="Proteomes" id="UP000192578"/>
    </source>
</evidence>
<name>A0A1W0WRK3_HYPEX</name>